<gene>
    <name evidence="2" type="ORF">HNR39_004328</name>
</gene>
<dbReference type="Pfam" id="PF08808">
    <property type="entry name" value="RES"/>
    <property type="match status" value="1"/>
</dbReference>
<reference evidence="2 3" key="1">
    <citation type="submission" date="2020-08" db="EMBL/GenBank/DDBJ databases">
        <title>Genomic Encyclopedia of Type Strains, Phase IV (KMG-IV): sequencing the most valuable type-strain genomes for metagenomic binning, comparative biology and taxonomic classification.</title>
        <authorList>
            <person name="Goeker M."/>
        </authorList>
    </citation>
    <scope>NUCLEOTIDE SEQUENCE [LARGE SCALE GENOMIC DNA]</scope>
    <source>
        <strain evidence="2 3">DSM 23240</strain>
    </source>
</reference>
<name>A0A840S0R0_9BURK</name>
<dbReference type="InterPro" id="IPR014914">
    <property type="entry name" value="RES_dom"/>
</dbReference>
<accession>A0A840S0R0</accession>
<dbReference type="AlphaFoldDB" id="A0A840S0R0"/>
<keyword evidence="3" id="KW-1185">Reference proteome</keyword>
<dbReference type="Proteomes" id="UP000571084">
    <property type="component" value="Unassembled WGS sequence"/>
</dbReference>
<organism evidence="2 3">
    <name type="scientific">Glaciimonas immobilis</name>
    <dbReference type="NCBI Taxonomy" id="728004"/>
    <lineage>
        <taxon>Bacteria</taxon>
        <taxon>Pseudomonadati</taxon>
        <taxon>Pseudomonadota</taxon>
        <taxon>Betaproteobacteria</taxon>
        <taxon>Burkholderiales</taxon>
        <taxon>Oxalobacteraceae</taxon>
        <taxon>Glaciimonas</taxon>
    </lineage>
</organism>
<sequence length="224" mass="25397">MDWPTIALEWSPGFRIISTRFPSIYLFDRVADASDFDALYELEAMTNSRLRNEIGEISLIPESERLYGNGSGPIMAAFTHLNPHGSRFSDGSYGVFYAAKEKETAIAETKHHSAIFMQATNEEPIYLQMRLYQMRVQGLVNDLSEAKDTHPELFSLHNYASSQSMGKEIRDSGANGICYPSVRRENGTCVAAFKTALLRDCYHAAYLEYHWDGKAINYVTERIE</sequence>
<dbReference type="SMART" id="SM00953">
    <property type="entry name" value="RES"/>
    <property type="match status" value="1"/>
</dbReference>
<evidence type="ECO:0000313" key="3">
    <source>
        <dbReference type="Proteomes" id="UP000571084"/>
    </source>
</evidence>
<evidence type="ECO:0000313" key="2">
    <source>
        <dbReference type="EMBL" id="MBB5202464.1"/>
    </source>
</evidence>
<evidence type="ECO:0000259" key="1">
    <source>
        <dbReference type="SMART" id="SM00953"/>
    </source>
</evidence>
<proteinExistence type="predicted"/>
<feature type="domain" description="RES" evidence="1">
    <location>
        <begin position="77"/>
        <end position="204"/>
    </location>
</feature>
<comment type="caution">
    <text evidence="2">The sequence shown here is derived from an EMBL/GenBank/DDBJ whole genome shotgun (WGS) entry which is preliminary data.</text>
</comment>
<protein>
    <recommendedName>
        <fullName evidence="1">RES domain-containing protein</fullName>
    </recommendedName>
</protein>
<dbReference type="RefSeq" id="WP_168057366.1">
    <property type="nucleotide sequence ID" value="NZ_JAAOZT010000018.1"/>
</dbReference>
<dbReference type="EMBL" id="JACHHQ010000015">
    <property type="protein sequence ID" value="MBB5202464.1"/>
    <property type="molecule type" value="Genomic_DNA"/>
</dbReference>